<dbReference type="Proteomes" id="UP000009144">
    <property type="component" value="Chromosome"/>
</dbReference>
<dbReference type="EMBL" id="CP003390">
    <property type="protein sequence ID" value="AFI85791.1"/>
    <property type="molecule type" value="Genomic_DNA"/>
</dbReference>
<gene>
    <name evidence="8" type="ordered locus">Q7A_3016</name>
</gene>
<dbReference type="PANTHER" id="PTHR43057:SF1">
    <property type="entry name" value="ARSENICAL-RESISTANCE PROTEIN 3"/>
    <property type="match status" value="1"/>
</dbReference>
<dbReference type="InterPro" id="IPR038770">
    <property type="entry name" value="Na+/solute_symporter_sf"/>
</dbReference>
<dbReference type="STRING" id="754476.Q7A_3016"/>
<dbReference type="Pfam" id="PF01758">
    <property type="entry name" value="SBF"/>
    <property type="match status" value="1"/>
</dbReference>
<dbReference type="PANTHER" id="PTHR43057">
    <property type="entry name" value="ARSENITE EFFLUX TRANSPORTER"/>
    <property type="match status" value="1"/>
</dbReference>
<dbReference type="GO" id="GO:0005886">
    <property type="term" value="C:plasma membrane"/>
    <property type="evidence" value="ECO:0007669"/>
    <property type="project" value="UniProtKB-SubCell"/>
</dbReference>
<dbReference type="InterPro" id="IPR002657">
    <property type="entry name" value="BilAc:Na_symport/Acr3"/>
</dbReference>
<keyword evidence="6" id="KW-1133">Transmembrane helix</keyword>
<comment type="subcellular location">
    <subcellularLocation>
        <location evidence="1">Cell membrane</location>
        <topology evidence="1">Multi-pass membrane protein</topology>
    </subcellularLocation>
</comment>
<dbReference type="GO" id="GO:0015105">
    <property type="term" value="F:arsenite transmembrane transporter activity"/>
    <property type="evidence" value="ECO:0007669"/>
    <property type="project" value="TreeGrafter"/>
</dbReference>
<keyword evidence="3" id="KW-0813">Transport</keyword>
<dbReference type="eggNOG" id="COG0385">
    <property type="taxonomic scope" value="Bacteria"/>
</dbReference>
<evidence type="ECO:0000256" key="3">
    <source>
        <dbReference type="ARBA" id="ARBA00022448"/>
    </source>
</evidence>
<evidence type="ECO:0000256" key="2">
    <source>
        <dbReference type="ARBA" id="ARBA00010110"/>
    </source>
</evidence>
<reference evidence="8 9" key="1">
    <citation type="journal article" date="2012" name="J. Bacteriol.">
        <title>Complete genome sequences of Methylophaga sp. strain JAM1 and Methylophaga sp. strain JAM7.</title>
        <authorList>
            <person name="Villeneuve C."/>
            <person name="Martineau C."/>
            <person name="Mauffrey F."/>
            <person name="Villemur R."/>
        </authorList>
    </citation>
    <scope>NUCLEOTIDE SEQUENCE [LARGE SCALE GENOMIC DNA]</scope>
    <source>
        <strain evidence="8 9">JAM1</strain>
    </source>
</reference>
<dbReference type="GO" id="GO:0015104">
    <property type="term" value="F:antimonite transmembrane transporter activity"/>
    <property type="evidence" value="ECO:0007669"/>
    <property type="project" value="TreeGrafter"/>
</dbReference>
<evidence type="ECO:0000313" key="9">
    <source>
        <dbReference type="Proteomes" id="UP000009144"/>
    </source>
</evidence>
<dbReference type="PATRIC" id="fig|754476.3.peg.2962"/>
<evidence type="ECO:0000256" key="6">
    <source>
        <dbReference type="ARBA" id="ARBA00022989"/>
    </source>
</evidence>
<evidence type="ECO:0000256" key="4">
    <source>
        <dbReference type="ARBA" id="ARBA00022475"/>
    </source>
</evidence>
<evidence type="ECO:0000256" key="1">
    <source>
        <dbReference type="ARBA" id="ARBA00004651"/>
    </source>
</evidence>
<organism evidence="8 9">
    <name type="scientific">Methylophaga nitratireducenticrescens</name>
    <dbReference type="NCBI Taxonomy" id="754476"/>
    <lineage>
        <taxon>Bacteria</taxon>
        <taxon>Pseudomonadati</taxon>
        <taxon>Pseudomonadota</taxon>
        <taxon>Gammaproteobacteria</taxon>
        <taxon>Thiotrichales</taxon>
        <taxon>Piscirickettsiaceae</taxon>
        <taxon>Methylophaga</taxon>
    </lineage>
</organism>
<proteinExistence type="inferred from homology"/>
<dbReference type="KEGG" id="mej:Q7A_3016"/>
<comment type="similarity">
    <text evidence="2">Belongs to the arsenical resistance-3 (ACR3) (TC 2.A.59) family.</text>
</comment>
<keyword evidence="9" id="KW-1185">Reference proteome</keyword>
<protein>
    <submittedName>
        <fullName evidence="8">Arsenical-resistance protein ACR3</fullName>
    </submittedName>
</protein>
<reference evidence="8 9" key="2">
    <citation type="journal article" date="2013" name="Int. J. Syst. Evol. Microbiol.">
        <title>Methylophaga nitratireducenticrescens sp. nov. and Methylophaga frappieri sp. nov., isolated from the biofilm of the methanol-fed denitrification system treating the seawater at the Montreal Biodome.</title>
        <authorList>
            <person name="Villeneuve C."/>
            <person name="Martineau C."/>
            <person name="Mauffrey F."/>
            <person name="Villemur R."/>
        </authorList>
    </citation>
    <scope>NUCLEOTIDE SEQUENCE [LARGE SCALE GENOMIC DNA]</scope>
    <source>
        <strain evidence="8 9">JAM1</strain>
    </source>
</reference>
<keyword evidence="5" id="KW-0812">Transmembrane</keyword>
<keyword evidence="7" id="KW-0472">Membrane</keyword>
<accession>I1XN22</accession>
<dbReference type="RefSeq" id="WP_014708152.1">
    <property type="nucleotide sequence ID" value="NC_017857.3"/>
</dbReference>
<dbReference type="GO" id="GO:0015297">
    <property type="term" value="F:antiporter activity"/>
    <property type="evidence" value="ECO:0007669"/>
    <property type="project" value="InterPro"/>
</dbReference>
<dbReference type="OrthoDB" id="3254016at2"/>
<evidence type="ECO:0000256" key="7">
    <source>
        <dbReference type="ARBA" id="ARBA00023136"/>
    </source>
</evidence>
<evidence type="ECO:0000256" key="5">
    <source>
        <dbReference type="ARBA" id="ARBA00022692"/>
    </source>
</evidence>
<sequence>MTRLQLEKNQLFIYLVAISLGLISGVLYPNIGSYLEAAVWPLLGLLLFSTFTQVSLTHLRETSFSPRFLLAAIVGNFVFIPIVVAGLLMLAPDDPAIRIGILLVLLVPCTDWFITFTELAGGDTQQAITFAPISLLLQVILLPFYLYVFLGNEFTVSLAHSGMLWAFIGLIVVPLILAWATQKFAEQHPSGKKFINYLAWFPVIVLALVMFIIASSQVAIVLDSLALLPSLSLVFILFLLIVALMAKVLSRLLHLSSAQGRVLAFSFGTRNSFVMLPLALALPANYELAVVVIVFQSLVELIGMMVFLWWVPKQLFP</sequence>
<evidence type="ECO:0000313" key="8">
    <source>
        <dbReference type="EMBL" id="AFI85791.1"/>
    </source>
</evidence>
<keyword evidence="4" id="KW-1003">Cell membrane</keyword>
<dbReference type="InterPro" id="IPR004706">
    <property type="entry name" value="Arsenical-R_Acr3"/>
</dbReference>
<dbReference type="Gene3D" id="1.20.1530.20">
    <property type="match status" value="1"/>
</dbReference>
<dbReference type="HOGENOM" id="CLU_022869_1_1_6"/>
<name>I1XN22_METNJ</name>
<dbReference type="AlphaFoldDB" id="I1XN22"/>